<dbReference type="EMBL" id="RJLR01000032">
    <property type="protein sequence ID" value="RNM03586.1"/>
    <property type="molecule type" value="Genomic_DNA"/>
</dbReference>
<evidence type="ECO:0000256" key="1">
    <source>
        <dbReference type="SAM" id="SignalP"/>
    </source>
</evidence>
<evidence type="ECO:0000313" key="2">
    <source>
        <dbReference type="EMBL" id="RNM03586.1"/>
    </source>
</evidence>
<comment type="caution">
    <text evidence="2">The sequence shown here is derived from an EMBL/GenBank/DDBJ whole genome shotgun (WGS) entry which is preliminary data.</text>
</comment>
<dbReference type="OrthoDB" id="5365915at2"/>
<accession>A0A3N0FU08</accession>
<name>A0A3N0FU08_9GAMM</name>
<keyword evidence="1" id="KW-0732">Signal</keyword>
<feature type="signal peptide" evidence="1">
    <location>
        <begin position="1"/>
        <end position="18"/>
    </location>
</feature>
<sequence>MKTLFLLFFLSVAFTVSAGERNDIFSCYSAVKLEPSRPDYSGRELVIIIDQTVKVPLDLKKSLWQQVIRYVQAGDHIVLYQFSALLQDNYMKRIFDGKLEVPLTDKNIRNHIGMESLKSLDRCLSQQKQFFEKTIGNKMAESFAEKGNNIAKSEILDSLKRIGEDLRSESATTRVILLISDMLENSEFSSFYSNNSIRLLDPEKEMIRVKKQQLIADFLGASIYISGAGLIDTDSPGVYRSGKIIQKLEGFWRQYFDASQAKLVSFGVPELTVNIK</sequence>
<dbReference type="Proteomes" id="UP000276061">
    <property type="component" value="Unassembled WGS sequence"/>
</dbReference>
<proteinExistence type="predicted"/>
<evidence type="ECO:0000313" key="3">
    <source>
        <dbReference type="Proteomes" id="UP000276061"/>
    </source>
</evidence>
<dbReference type="RefSeq" id="WP_123253200.1">
    <property type="nucleotide sequence ID" value="NZ_RJLR01000032.1"/>
</dbReference>
<protein>
    <recommendedName>
        <fullName evidence="4">VWA domain-containing protein</fullName>
    </recommendedName>
</protein>
<feature type="chain" id="PRO_5018005359" description="VWA domain-containing protein" evidence="1">
    <location>
        <begin position="19"/>
        <end position="276"/>
    </location>
</feature>
<reference evidence="2 3" key="1">
    <citation type="submission" date="2018-11" db="EMBL/GenBank/DDBJ databases">
        <title>Characterization of surface water Dickeya isolates.</title>
        <authorList>
            <person name="Van Gijsegem F."/>
            <person name="Pedron J."/>
        </authorList>
    </citation>
    <scope>NUCLEOTIDE SEQUENCE [LARGE SCALE GENOMIC DNA]</scope>
    <source>
        <strain evidence="2 3">FVG1-MFV-O17</strain>
    </source>
</reference>
<gene>
    <name evidence="2" type="ORF">EF878_17860</name>
</gene>
<evidence type="ECO:0008006" key="4">
    <source>
        <dbReference type="Google" id="ProtNLM"/>
    </source>
</evidence>
<organism evidence="2 3">
    <name type="scientific">Dickeya undicola</name>
    <dbReference type="NCBI Taxonomy" id="1577887"/>
    <lineage>
        <taxon>Bacteria</taxon>
        <taxon>Pseudomonadati</taxon>
        <taxon>Pseudomonadota</taxon>
        <taxon>Gammaproteobacteria</taxon>
        <taxon>Enterobacterales</taxon>
        <taxon>Pectobacteriaceae</taxon>
        <taxon>Dickeya</taxon>
    </lineage>
</organism>
<dbReference type="AlphaFoldDB" id="A0A3N0FU08"/>